<feature type="compositionally biased region" description="Basic and acidic residues" evidence="2">
    <location>
        <begin position="133"/>
        <end position="157"/>
    </location>
</feature>
<feature type="compositionally biased region" description="Acidic residues" evidence="2">
    <location>
        <begin position="158"/>
        <end position="170"/>
    </location>
</feature>
<proteinExistence type="predicted"/>
<dbReference type="EMBL" id="LDAU01000156">
    <property type="protein sequence ID" value="KRX02253.1"/>
    <property type="molecule type" value="Genomic_DNA"/>
</dbReference>
<feature type="compositionally biased region" description="Polar residues" evidence="2">
    <location>
        <begin position="177"/>
        <end position="191"/>
    </location>
</feature>
<evidence type="ECO:0000313" key="4">
    <source>
        <dbReference type="Proteomes" id="UP000054937"/>
    </source>
</evidence>
<protein>
    <submittedName>
        <fullName evidence="3">Uncharacterized protein</fullName>
    </submittedName>
</protein>
<keyword evidence="4" id="KW-1185">Reference proteome</keyword>
<reference evidence="3 4" key="1">
    <citation type="journal article" date="2015" name="Sci. Rep.">
        <title>Genome of the facultative scuticociliatosis pathogen Pseudocohnilembus persalinus provides insight into its virulence through horizontal gene transfer.</title>
        <authorList>
            <person name="Xiong J."/>
            <person name="Wang G."/>
            <person name="Cheng J."/>
            <person name="Tian M."/>
            <person name="Pan X."/>
            <person name="Warren A."/>
            <person name="Jiang C."/>
            <person name="Yuan D."/>
            <person name="Miao W."/>
        </authorList>
    </citation>
    <scope>NUCLEOTIDE SEQUENCE [LARGE SCALE GENOMIC DNA]</scope>
    <source>
        <strain evidence="3">36N120E</strain>
    </source>
</reference>
<dbReference type="Proteomes" id="UP000054937">
    <property type="component" value="Unassembled WGS sequence"/>
</dbReference>
<accession>A0A0V0QJ27</accession>
<feature type="coiled-coil region" evidence="1">
    <location>
        <begin position="517"/>
        <end position="547"/>
    </location>
</feature>
<organism evidence="3 4">
    <name type="scientific">Pseudocohnilembus persalinus</name>
    <name type="common">Ciliate</name>
    <dbReference type="NCBI Taxonomy" id="266149"/>
    <lineage>
        <taxon>Eukaryota</taxon>
        <taxon>Sar</taxon>
        <taxon>Alveolata</taxon>
        <taxon>Ciliophora</taxon>
        <taxon>Intramacronucleata</taxon>
        <taxon>Oligohymenophorea</taxon>
        <taxon>Scuticociliatia</taxon>
        <taxon>Philasterida</taxon>
        <taxon>Pseudocohnilembidae</taxon>
        <taxon>Pseudocohnilembus</taxon>
    </lineage>
</organism>
<dbReference type="InParanoid" id="A0A0V0QJ27"/>
<feature type="coiled-coil region" evidence="1">
    <location>
        <begin position="436"/>
        <end position="465"/>
    </location>
</feature>
<name>A0A0V0QJ27_PSEPJ</name>
<keyword evidence="1" id="KW-0175">Coiled coil</keyword>
<evidence type="ECO:0000256" key="1">
    <source>
        <dbReference type="SAM" id="Coils"/>
    </source>
</evidence>
<sequence length="697" mass="84843">MNEQDQMKFDLIIQNLINYDQSSQQQKKQEEQLNEKTCDIKNQYQEIKQENNSQILNLNQTQNNEKIHDFQQRDHSNQIQIEENKKEYEQNDEEEDDNLKLQQLQILEEIEFEQKNIQEQEIKEEFQSQSQFDSEKKECEQQQILEKEKKNEEKLLEEGEIEDEEEEDQVQGDNQQKIKNSQNTEFDQCSESSQIYENFQNYSENLHQFPEYQNQQVQQTFYDNKQSQYNPLVGTYALQYQFFKQYQQEKELKEKEQKNKYKSILDEESEETENDVSQAEINNNKGIQQENKNRQTIKLMSDQMHQNKDQLIKNCNIVNNQNLMDSQNIDIQNQDFKSQNQITNFSSDQKQSPNKQIIQNKKRKLNYDNCQDIEDQIHKKHQISYDTVDSEQSFFNNNNEKQNLNTSFTTTQKNQNQNNNSIIKLNQNQIYDDILLSDLEEIIMQNQNSNQIQEEQNNNKQYVQQELDSNNKIKHLSECKNDEIQYHLEGIRQFNFQLQHIEYERFQKLSQLWKFDLQKAKKQNNNQQKLTQNIENLQQKIEIQKKMFFYVFMTLYTYLEEEKKKKIQRKELLFSIGYSQSEYEKYYDIWNSNNHELYFSKNDKDLKHNIDFKKHYIELHFQQKMKELRQQKELDDLKEDEYQLEQLKKLEYSEIIKKIDPKLILNNNNKNWSTKTKNQDPNNNFKQNVYRCMLKTK</sequence>
<comment type="caution">
    <text evidence="3">The sequence shown here is derived from an EMBL/GenBank/DDBJ whole genome shotgun (WGS) entry which is preliminary data.</text>
</comment>
<evidence type="ECO:0000313" key="3">
    <source>
        <dbReference type="EMBL" id="KRX02253.1"/>
    </source>
</evidence>
<feature type="region of interest" description="Disordered" evidence="2">
    <location>
        <begin position="126"/>
        <end position="191"/>
    </location>
</feature>
<dbReference type="AlphaFoldDB" id="A0A0V0QJ27"/>
<evidence type="ECO:0000256" key="2">
    <source>
        <dbReference type="SAM" id="MobiDB-lite"/>
    </source>
</evidence>
<gene>
    <name evidence="3" type="ORF">PPERSA_04875</name>
</gene>